<accession>A0A834NGP2</accession>
<evidence type="ECO:0000313" key="3">
    <source>
        <dbReference type="Proteomes" id="UP000600918"/>
    </source>
</evidence>
<comment type="caution">
    <text evidence="2">The sequence shown here is derived from an EMBL/GenBank/DDBJ whole genome shotgun (WGS) entry which is preliminary data.</text>
</comment>
<dbReference type="AlphaFoldDB" id="A0A834NGP2"/>
<evidence type="ECO:0000256" key="1">
    <source>
        <dbReference type="SAM" id="MobiDB-lite"/>
    </source>
</evidence>
<organism evidence="2 3">
    <name type="scientific">Vespula pensylvanica</name>
    <name type="common">Western yellow jacket</name>
    <name type="synonym">Wasp</name>
    <dbReference type="NCBI Taxonomy" id="30213"/>
    <lineage>
        <taxon>Eukaryota</taxon>
        <taxon>Metazoa</taxon>
        <taxon>Ecdysozoa</taxon>
        <taxon>Arthropoda</taxon>
        <taxon>Hexapoda</taxon>
        <taxon>Insecta</taxon>
        <taxon>Pterygota</taxon>
        <taxon>Neoptera</taxon>
        <taxon>Endopterygota</taxon>
        <taxon>Hymenoptera</taxon>
        <taxon>Apocrita</taxon>
        <taxon>Aculeata</taxon>
        <taxon>Vespoidea</taxon>
        <taxon>Vespidae</taxon>
        <taxon>Vespinae</taxon>
        <taxon>Vespula</taxon>
    </lineage>
</organism>
<feature type="compositionally biased region" description="Gly residues" evidence="1">
    <location>
        <begin position="31"/>
        <end position="68"/>
    </location>
</feature>
<proteinExistence type="predicted"/>
<gene>
    <name evidence="2" type="ORF">H0235_014444</name>
</gene>
<reference evidence="2" key="1">
    <citation type="journal article" date="2020" name="G3 (Bethesda)">
        <title>High-Quality Assemblies for Three Invasive Social Wasps from the &lt;i&gt;Vespula&lt;/i&gt; Genus.</title>
        <authorList>
            <person name="Harrop T.W.R."/>
            <person name="Guhlin J."/>
            <person name="McLaughlin G.M."/>
            <person name="Permina E."/>
            <person name="Stockwell P."/>
            <person name="Gilligan J."/>
            <person name="Le Lec M.F."/>
            <person name="Gruber M.A.M."/>
            <person name="Quinn O."/>
            <person name="Lovegrove M."/>
            <person name="Duncan E.J."/>
            <person name="Remnant E.J."/>
            <person name="Van Eeckhoven J."/>
            <person name="Graham B."/>
            <person name="Knapp R.A."/>
            <person name="Langford K.W."/>
            <person name="Kronenberg Z."/>
            <person name="Press M.O."/>
            <person name="Eacker S.M."/>
            <person name="Wilson-Rankin E.E."/>
            <person name="Purcell J."/>
            <person name="Lester P.J."/>
            <person name="Dearden P.K."/>
        </authorList>
    </citation>
    <scope>NUCLEOTIDE SEQUENCE</scope>
    <source>
        <strain evidence="2">Volc-1</strain>
    </source>
</reference>
<protein>
    <submittedName>
        <fullName evidence="2">Uncharacterized protein</fullName>
    </submittedName>
</protein>
<keyword evidence="3" id="KW-1185">Reference proteome</keyword>
<feature type="region of interest" description="Disordered" evidence="1">
    <location>
        <begin position="1"/>
        <end position="81"/>
    </location>
</feature>
<evidence type="ECO:0000313" key="2">
    <source>
        <dbReference type="EMBL" id="KAF7406788.1"/>
    </source>
</evidence>
<name>A0A834NGP2_VESPE</name>
<dbReference type="EMBL" id="JACSDY010000015">
    <property type="protein sequence ID" value="KAF7406788.1"/>
    <property type="molecule type" value="Genomic_DNA"/>
</dbReference>
<sequence length="81" mass="8053">MGQGRHLGPRRAHVYSANSITPAIHRRLRRGGGGYIVEGGRGGGDGEGGGRGGGGGGGGGRGGGGEGEGALQMVEDTWQRR</sequence>
<dbReference type="Proteomes" id="UP000600918">
    <property type="component" value="Unassembled WGS sequence"/>
</dbReference>